<proteinExistence type="predicted"/>
<keyword evidence="3 7" id="KW-0238">DNA-binding</keyword>
<dbReference type="PANTHER" id="PTHR48111:SF54">
    <property type="entry name" value="STAGE 0 SPORULATION PROTEIN A HOMOLOG"/>
    <property type="match status" value="1"/>
</dbReference>
<dbReference type="GO" id="GO:0000976">
    <property type="term" value="F:transcription cis-regulatory region binding"/>
    <property type="evidence" value="ECO:0007669"/>
    <property type="project" value="TreeGrafter"/>
</dbReference>
<evidence type="ECO:0000256" key="4">
    <source>
        <dbReference type="ARBA" id="ARBA00023163"/>
    </source>
</evidence>
<evidence type="ECO:0000313" key="11">
    <source>
        <dbReference type="Proteomes" id="UP000190814"/>
    </source>
</evidence>
<dbReference type="STRING" id="39495.SAMN02745111_02277"/>
<evidence type="ECO:0000256" key="5">
    <source>
        <dbReference type="ARBA" id="ARBA00024867"/>
    </source>
</evidence>
<feature type="modified residue" description="4-aspartylphosphate" evidence="6">
    <location>
        <position position="53"/>
    </location>
</feature>
<dbReference type="InterPro" id="IPR001789">
    <property type="entry name" value="Sig_transdc_resp-reg_receiver"/>
</dbReference>
<organism evidence="10 11">
    <name type="scientific">Eubacterium uniforme</name>
    <dbReference type="NCBI Taxonomy" id="39495"/>
    <lineage>
        <taxon>Bacteria</taxon>
        <taxon>Bacillati</taxon>
        <taxon>Bacillota</taxon>
        <taxon>Clostridia</taxon>
        <taxon>Eubacteriales</taxon>
        <taxon>Eubacteriaceae</taxon>
        <taxon>Eubacterium</taxon>
    </lineage>
</organism>
<dbReference type="SMART" id="SM00448">
    <property type="entry name" value="REC"/>
    <property type="match status" value="1"/>
</dbReference>
<dbReference type="AlphaFoldDB" id="A0A1T4W457"/>
<evidence type="ECO:0000313" key="10">
    <source>
        <dbReference type="EMBL" id="SKA72013.1"/>
    </source>
</evidence>
<keyword evidence="4" id="KW-0804">Transcription</keyword>
<dbReference type="GO" id="GO:0032993">
    <property type="term" value="C:protein-DNA complex"/>
    <property type="evidence" value="ECO:0007669"/>
    <property type="project" value="TreeGrafter"/>
</dbReference>
<dbReference type="SUPFAM" id="SSF46894">
    <property type="entry name" value="C-terminal effector domain of the bipartite response regulators"/>
    <property type="match status" value="1"/>
</dbReference>
<dbReference type="Pfam" id="PF00486">
    <property type="entry name" value="Trans_reg_C"/>
    <property type="match status" value="1"/>
</dbReference>
<dbReference type="GO" id="GO:0005829">
    <property type="term" value="C:cytosol"/>
    <property type="evidence" value="ECO:0007669"/>
    <property type="project" value="TreeGrafter"/>
</dbReference>
<dbReference type="PROSITE" id="PS50110">
    <property type="entry name" value="RESPONSE_REGULATORY"/>
    <property type="match status" value="1"/>
</dbReference>
<dbReference type="RefSeq" id="WP_078767103.1">
    <property type="nucleotide sequence ID" value="NZ_FUXZ01000017.1"/>
</dbReference>
<dbReference type="Gene3D" id="1.10.10.10">
    <property type="entry name" value="Winged helix-like DNA-binding domain superfamily/Winged helix DNA-binding domain"/>
    <property type="match status" value="1"/>
</dbReference>
<keyword evidence="2" id="KW-0805">Transcription regulation</keyword>
<evidence type="ECO:0000259" key="8">
    <source>
        <dbReference type="PROSITE" id="PS50110"/>
    </source>
</evidence>
<dbReference type="Pfam" id="PF00072">
    <property type="entry name" value="Response_reg"/>
    <property type="match status" value="1"/>
</dbReference>
<dbReference type="Gene3D" id="6.10.250.690">
    <property type="match status" value="1"/>
</dbReference>
<comment type="function">
    <text evidence="5">May play the central regulatory role in sporulation. It may be an element of the effector pathway responsible for the activation of sporulation genes in response to nutritional stress. Spo0A may act in concert with spo0H (a sigma factor) to control the expression of some genes that are critical to the sporulation process.</text>
</comment>
<accession>A0A1T4W457</accession>
<keyword evidence="6" id="KW-0597">Phosphoprotein</keyword>
<dbReference type="EMBL" id="FUXZ01000017">
    <property type="protein sequence ID" value="SKA72013.1"/>
    <property type="molecule type" value="Genomic_DNA"/>
</dbReference>
<dbReference type="InterPro" id="IPR016032">
    <property type="entry name" value="Sig_transdc_resp-reg_C-effctor"/>
</dbReference>
<evidence type="ECO:0000256" key="2">
    <source>
        <dbReference type="ARBA" id="ARBA00023015"/>
    </source>
</evidence>
<dbReference type="Gene3D" id="3.40.50.2300">
    <property type="match status" value="1"/>
</dbReference>
<name>A0A1T4W457_9FIRM</name>
<dbReference type="InterPro" id="IPR036388">
    <property type="entry name" value="WH-like_DNA-bd_sf"/>
</dbReference>
<keyword evidence="11" id="KW-1185">Reference proteome</keyword>
<dbReference type="PROSITE" id="PS51755">
    <property type="entry name" value="OMPR_PHOB"/>
    <property type="match status" value="1"/>
</dbReference>
<dbReference type="PANTHER" id="PTHR48111">
    <property type="entry name" value="REGULATOR OF RPOS"/>
    <property type="match status" value="1"/>
</dbReference>
<dbReference type="OrthoDB" id="9790442at2"/>
<feature type="domain" description="OmpR/PhoB-type" evidence="9">
    <location>
        <begin position="132"/>
        <end position="231"/>
    </location>
</feature>
<reference evidence="10 11" key="1">
    <citation type="submission" date="2017-02" db="EMBL/GenBank/DDBJ databases">
        <authorList>
            <person name="Peterson S.W."/>
        </authorList>
    </citation>
    <scope>NUCLEOTIDE SEQUENCE [LARGE SCALE GENOMIC DNA]</scope>
    <source>
        <strain evidence="10 11">ATCC 35992</strain>
    </source>
</reference>
<evidence type="ECO:0000256" key="6">
    <source>
        <dbReference type="PROSITE-ProRule" id="PRU00169"/>
    </source>
</evidence>
<dbReference type="InterPro" id="IPR011006">
    <property type="entry name" value="CheY-like_superfamily"/>
</dbReference>
<evidence type="ECO:0000259" key="9">
    <source>
        <dbReference type="PROSITE" id="PS51755"/>
    </source>
</evidence>
<gene>
    <name evidence="10" type="ORF">SAMN02745111_02277</name>
</gene>
<dbReference type="SMART" id="SM00862">
    <property type="entry name" value="Trans_reg_C"/>
    <property type="match status" value="1"/>
</dbReference>
<sequence length="235" mass="26595">MKKLIYAADDEKDLRDVMEGFLLNAGFEVKTFPTGDELYEEFRKKEPDLVILDIMMPGTDGLTICKKIREISNVPVIILTAKEGEVDYIRGFMLGGDDYLIKPFSPALLVVRINALLRRAEMSNGVKDNNDKSVIEFGDLKFSDAEHTICCNGKDLGFSMTEFSLLKCLLQDAGTACSRDKLLDEVWGIDSEDIESRVTDETVRRIRHKLKDAKSRVKIKAVWGYGYKLEDGDHE</sequence>
<dbReference type="InterPro" id="IPR001867">
    <property type="entry name" value="OmpR/PhoB-type_DNA-bd"/>
</dbReference>
<evidence type="ECO:0000256" key="3">
    <source>
        <dbReference type="ARBA" id="ARBA00023125"/>
    </source>
</evidence>
<feature type="domain" description="Response regulatory" evidence="8">
    <location>
        <begin position="4"/>
        <end position="117"/>
    </location>
</feature>
<dbReference type="Proteomes" id="UP000190814">
    <property type="component" value="Unassembled WGS sequence"/>
</dbReference>
<dbReference type="CDD" id="cd00383">
    <property type="entry name" value="trans_reg_C"/>
    <property type="match status" value="1"/>
</dbReference>
<dbReference type="GO" id="GO:0006355">
    <property type="term" value="P:regulation of DNA-templated transcription"/>
    <property type="evidence" value="ECO:0007669"/>
    <property type="project" value="InterPro"/>
</dbReference>
<dbReference type="GO" id="GO:0000156">
    <property type="term" value="F:phosphorelay response regulator activity"/>
    <property type="evidence" value="ECO:0007669"/>
    <property type="project" value="TreeGrafter"/>
</dbReference>
<dbReference type="CDD" id="cd17574">
    <property type="entry name" value="REC_OmpR"/>
    <property type="match status" value="1"/>
</dbReference>
<feature type="DNA-binding region" description="OmpR/PhoB-type" evidence="7">
    <location>
        <begin position="132"/>
        <end position="231"/>
    </location>
</feature>
<dbReference type="SUPFAM" id="SSF52172">
    <property type="entry name" value="CheY-like"/>
    <property type="match status" value="1"/>
</dbReference>
<evidence type="ECO:0000256" key="7">
    <source>
        <dbReference type="PROSITE-ProRule" id="PRU01091"/>
    </source>
</evidence>
<dbReference type="InterPro" id="IPR039420">
    <property type="entry name" value="WalR-like"/>
</dbReference>
<protein>
    <recommendedName>
        <fullName evidence="1">Stage 0 sporulation protein A homolog</fullName>
    </recommendedName>
</protein>
<evidence type="ECO:0000256" key="1">
    <source>
        <dbReference type="ARBA" id="ARBA00018672"/>
    </source>
</evidence>